<dbReference type="PANTHER" id="PTHR37535:SF2">
    <property type="entry name" value="FINGER DOMAIN PROTEIN, PUTATIVE (AFU_ORTHOLOGUE AFUA_6G09300)-RELATED"/>
    <property type="match status" value="1"/>
</dbReference>
<feature type="region of interest" description="Disordered" evidence="1">
    <location>
        <begin position="224"/>
        <end position="276"/>
    </location>
</feature>
<dbReference type="PANTHER" id="PTHR37535">
    <property type="entry name" value="FLUG DOMAIN PROTEIN"/>
    <property type="match status" value="1"/>
</dbReference>
<dbReference type="Pfam" id="PF11917">
    <property type="entry name" value="DUF3435"/>
    <property type="match status" value="1"/>
</dbReference>
<comment type="caution">
    <text evidence="2">The sequence shown here is derived from an EMBL/GenBank/DDBJ whole genome shotgun (WGS) entry which is preliminary data.</text>
</comment>
<proteinExistence type="predicted"/>
<evidence type="ECO:0000313" key="2">
    <source>
        <dbReference type="EMBL" id="KAL2859811.1"/>
    </source>
</evidence>
<evidence type="ECO:0000256" key="1">
    <source>
        <dbReference type="SAM" id="MobiDB-lite"/>
    </source>
</evidence>
<gene>
    <name evidence="2" type="ORF">BJX67DRAFT_386620</name>
</gene>
<dbReference type="RefSeq" id="XP_070880367.1">
    <property type="nucleotide sequence ID" value="XM_071034109.1"/>
</dbReference>
<feature type="region of interest" description="Disordered" evidence="1">
    <location>
        <begin position="1"/>
        <end position="21"/>
    </location>
</feature>
<dbReference type="GeneID" id="98149181"/>
<dbReference type="Proteomes" id="UP001610432">
    <property type="component" value="Unassembled WGS sequence"/>
</dbReference>
<organism evidence="2 3">
    <name type="scientific">Aspergillus lucknowensis</name>
    <dbReference type="NCBI Taxonomy" id="176173"/>
    <lineage>
        <taxon>Eukaryota</taxon>
        <taxon>Fungi</taxon>
        <taxon>Dikarya</taxon>
        <taxon>Ascomycota</taxon>
        <taxon>Pezizomycotina</taxon>
        <taxon>Eurotiomycetes</taxon>
        <taxon>Eurotiomycetidae</taxon>
        <taxon>Eurotiales</taxon>
        <taxon>Aspergillaceae</taxon>
        <taxon>Aspergillus</taxon>
        <taxon>Aspergillus subgen. Nidulantes</taxon>
    </lineage>
</organism>
<accession>A0ABR4L5Y1</accession>
<feature type="compositionally biased region" description="Acidic residues" evidence="1">
    <location>
        <begin position="258"/>
        <end position="271"/>
    </location>
</feature>
<name>A0ABR4L5Y1_9EURO</name>
<evidence type="ECO:0000313" key="3">
    <source>
        <dbReference type="Proteomes" id="UP001610432"/>
    </source>
</evidence>
<protein>
    <submittedName>
        <fullName evidence="2">Uncharacterized protein</fullName>
    </submittedName>
</protein>
<dbReference type="EMBL" id="JBFXLQ010000114">
    <property type="protein sequence ID" value="KAL2859811.1"/>
    <property type="molecule type" value="Genomic_DNA"/>
</dbReference>
<feature type="compositionally biased region" description="Low complexity" evidence="1">
    <location>
        <begin position="232"/>
        <end position="249"/>
    </location>
</feature>
<reference evidence="2 3" key="1">
    <citation type="submission" date="2024-07" db="EMBL/GenBank/DDBJ databases">
        <title>Section-level genome sequencing and comparative genomics of Aspergillus sections Usti and Cavernicolus.</title>
        <authorList>
            <consortium name="Lawrence Berkeley National Laboratory"/>
            <person name="Nybo J.L."/>
            <person name="Vesth T.C."/>
            <person name="Theobald S."/>
            <person name="Frisvad J.C."/>
            <person name="Larsen T.O."/>
            <person name="Kjaerboelling I."/>
            <person name="Rothschild-Mancinelli K."/>
            <person name="Lyhne E.K."/>
            <person name="Kogle M.E."/>
            <person name="Barry K."/>
            <person name="Clum A."/>
            <person name="Na H."/>
            <person name="Ledsgaard L."/>
            <person name="Lin J."/>
            <person name="Lipzen A."/>
            <person name="Kuo A."/>
            <person name="Riley R."/>
            <person name="Mondo S."/>
            <person name="Labutti K."/>
            <person name="Haridas S."/>
            <person name="Pangalinan J."/>
            <person name="Salamov A.A."/>
            <person name="Simmons B.A."/>
            <person name="Magnuson J.K."/>
            <person name="Chen J."/>
            <person name="Drula E."/>
            <person name="Henrissat B."/>
            <person name="Wiebenga A."/>
            <person name="Lubbers R.J."/>
            <person name="Gomes A.C."/>
            <person name="Macurrencykelacurrency M.R."/>
            <person name="Stajich J."/>
            <person name="Grigoriev I.V."/>
            <person name="Mortensen U.H."/>
            <person name="De Vries R.P."/>
            <person name="Baker S.E."/>
            <person name="Andersen M.R."/>
        </authorList>
    </citation>
    <scope>NUCLEOTIDE SEQUENCE [LARGE SCALE GENOMIC DNA]</scope>
    <source>
        <strain evidence="2 3">CBS 449.75</strain>
    </source>
</reference>
<keyword evidence="3" id="KW-1185">Reference proteome</keyword>
<dbReference type="InterPro" id="IPR021842">
    <property type="entry name" value="DUF3435"/>
</dbReference>
<sequence>MAYSGLPKQRNARRRAEAPGRKSHLYYARRREQHLANGPTLPQYAPNTNVSAASLRGKWNRFCREAALDPDALLKNLTAADVKPWFDWIKKNFRRSIKAHGTLANYWRTLKRLYYLKNRRDMDPDMRRDCLNYMNQVSKEMGLRKLPLSKPTADSIDLLEFQVTHLVHCDSVFADEKQRLYPLVGLNLSSISACRAVSLFDTRHAVNPRPDGTFEPPGEEIAAEEKEHDLNSADSLSDGFSSDSGYDTGISGGQELTSEMDDDGFDLDYETSDGYTSDGSTVTDDGYLAGNEETGTILWRHVEFYIIRNPVRGRRNLLTAIVTLLHTKGGGRKPRIKRFVIEHEDNLLFDLLSQLLALGIDDDIFVATIRDVADIYTVPLPRHRRGIRLKIKRDKLDLPIFREPERTDEGYRTSILVALKARTWARYIKRIGKKTGQEENLTQKEVRRGAINAINNRAPASVRDQVADHESDAVKYYLNETVDFDTAAAFHKRASNEVVQREMRTATLVADNTAPIRLTEEQSRKISNHPTVRRLRTRCQQLTLKIHQLGYTVKEAQDDDGLSLDEEEDTKAKELCEEALEIGRQKKEADAELNRTLTRLRESALEKNRKRHFRNTDTEIFNRQYEAQPGDEESEQQSIQPNCYVIPEREEVVRLLCYSPAPRTDEEAHLRRLEFIRLMVRWQRRKESPRRGKLGSAASSQPEWETTTWATAPSSIAEKYDPLQCPFCLSDRRLAPIDRQKKKSKRNKLWDHVENMHKLELAAFESGAKQCGICDLSDVKFVPPSVTHFKNHTQEVHGIRLRA</sequence>